<name>A0A6J6UND8_9ZZZZ</name>
<gene>
    <name evidence="1" type="ORF">UFOPK2766_02211</name>
    <name evidence="2" type="ORF">UFOPK3519_01874</name>
</gene>
<dbReference type="EMBL" id="CAEZYU010000155">
    <property type="protein sequence ID" value="CAB4761006.1"/>
    <property type="molecule type" value="Genomic_DNA"/>
</dbReference>
<dbReference type="EMBL" id="CAFBMG010000227">
    <property type="protein sequence ID" value="CAB4919859.1"/>
    <property type="molecule type" value="Genomic_DNA"/>
</dbReference>
<accession>A0A6J6UND8</accession>
<organism evidence="1">
    <name type="scientific">freshwater metagenome</name>
    <dbReference type="NCBI Taxonomy" id="449393"/>
    <lineage>
        <taxon>unclassified sequences</taxon>
        <taxon>metagenomes</taxon>
        <taxon>ecological metagenomes</taxon>
    </lineage>
</organism>
<sequence length="72" mass="8180">MDPLLDLQLVLIQSHREFTHALESFRDSLVRYLPQRRLPVGNLAVSRGYSKRRGKSACVQPELTQLGGIAYI</sequence>
<reference evidence="1" key="1">
    <citation type="submission" date="2020-05" db="EMBL/GenBank/DDBJ databases">
        <authorList>
            <person name="Chiriac C."/>
            <person name="Salcher M."/>
            <person name="Ghai R."/>
            <person name="Kavagutti S V."/>
        </authorList>
    </citation>
    <scope>NUCLEOTIDE SEQUENCE</scope>
</reference>
<dbReference type="AlphaFoldDB" id="A0A6J6UND8"/>
<evidence type="ECO:0000313" key="1">
    <source>
        <dbReference type="EMBL" id="CAB4761006.1"/>
    </source>
</evidence>
<protein>
    <submittedName>
        <fullName evidence="1">Unannotated protein</fullName>
    </submittedName>
</protein>
<proteinExistence type="predicted"/>
<evidence type="ECO:0000313" key="2">
    <source>
        <dbReference type="EMBL" id="CAB4919859.1"/>
    </source>
</evidence>